<keyword evidence="2" id="KW-1185">Reference proteome</keyword>
<organism evidence="1 2">
    <name type="scientific">Peptostreptococcus equinus</name>
    <dbReference type="NCBI Taxonomy" id="3003601"/>
    <lineage>
        <taxon>Bacteria</taxon>
        <taxon>Bacillati</taxon>
        <taxon>Bacillota</taxon>
        <taxon>Clostridia</taxon>
        <taxon>Peptostreptococcales</taxon>
        <taxon>Peptostreptococcaceae</taxon>
        <taxon>Peptostreptococcus</taxon>
    </lineage>
</organism>
<sequence>MSSNSDSKHKGPYRAKMSILHFNTVNKKSDILNSFDVESEGTKNLTSSDLGTSIYDLNDKIMVVYTLNGKINTFITSKDSKAITNKNSYSIYEQKYQNFKYLSQDNIEYDIKNQFYNIENNTLAVAYTNNKDKLKHIALYKVKDDDLEYDSEFVIQSNNKNSFEKSFNNKTENKNKLYPYIYKETSLYNVKDKLVIIDSINMYFNMKDGNKKLFDKKYILIQVYSMNDKKLIYSGELRGSIERDGLFDSYNSNIMPSIKIKK</sequence>
<protein>
    <submittedName>
        <fullName evidence="1">Uncharacterized protein</fullName>
    </submittedName>
</protein>
<dbReference type="RefSeq" id="WP_269312456.1">
    <property type="nucleotide sequence ID" value="NZ_CP114052.1"/>
</dbReference>
<accession>A0ABY7JQZ1</accession>
<dbReference type="EMBL" id="CP114052">
    <property type="protein sequence ID" value="WAW15776.1"/>
    <property type="molecule type" value="Genomic_DNA"/>
</dbReference>
<proteinExistence type="predicted"/>
<name>A0ABY7JQZ1_9FIRM</name>
<evidence type="ECO:0000313" key="2">
    <source>
        <dbReference type="Proteomes" id="UP001164187"/>
    </source>
</evidence>
<dbReference type="Proteomes" id="UP001164187">
    <property type="component" value="Chromosome"/>
</dbReference>
<evidence type="ECO:0000313" key="1">
    <source>
        <dbReference type="EMBL" id="WAW15776.1"/>
    </source>
</evidence>
<reference evidence="1" key="1">
    <citation type="submission" date="2022-12" db="EMBL/GenBank/DDBJ databases">
        <title>Peptostreptococcus.</title>
        <authorList>
            <person name="Lee S.H."/>
        </authorList>
    </citation>
    <scope>NUCLEOTIDE SEQUENCE</scope>
    <source>
        <strain evidence="1">CBA3647</strain>
    </source>
</reference>
<gene>
    <name evidence="1" type="ORF">O0R46_04810</name>
</gene>